<dbReference type="EMBL" id="EQ973990">
    <property type="protein sequence ID" value="EEF36129.1"/>
    <property type="molecule type" value="Genomic_DNA"/>
</dbReference>
<accession>B9SJU1</accession>
<proteinExistence type="predicted"/>
<dbReference type="AlphaFoldDB" id="B9SJU1"/>
<sequence length="108" mass="12527">MLEDFITSAKICPSEFVMFREEIEENPKYENWIVQDEILLGVVVQLNGTKSRCEKQDEIKIAFKLPIKGIKDILYSKIVDLIKQLQEEVLAHIEFEEQEREEGGGGQK</sequence>
<reference evidence="2" key="1">
    <citation type="journal article" date="2010" name="Nat. Biotechnol.">
        <title>Draft genome sequence of the oilseed species Ricinus communis.</title>
        <authorList>
            <person name="Chan A.P."/>
            <person name="Crabtree J."/>
            <person name="Zhao Q."/>
            <person name="Lorenzi H."/>
            <person name="Orvis J."/>
            <person name="Puiu D."/>
            <person name="Melake-Berhan A."/>
            <person name="Jones K.M."/>
            <person name="Redman J."/>
            <person name="Chen G."/>
            <person name="Cahoon E.B."/>
            <person name="Gedil M."/>
            <person name="Stanke M."/>
            <person name="Haas B.J."/>
            <person name="Wortman J.R."/>
            <person name="Fraser-Liggett C.M."/>
            <person name="Ravel J."/>
            <person name="Rabinowicz P.D."/>
        </authorList>
    </citation>
    <scope>NUCLEOTIDE SEQUENCE [LARGE SCALE GENOMIC DNA]</scope>
    <source>
        <strain evidence="2">cv. Hale</strain>
    </source>
</reference>
<keyword evidence="2" id="KW-1185">Reference proteome</keyword>
<name>B9SJU1_RICCO</name>
<organism evidence="1 2">
    <name type="scientific">Ricinus communis</name>
    <name type="common">Castor bean</name>
    <dbReference type="NCBI Taxonomy" id="3988"/>
    <lineage>
        <taxon>Eukaryota</taxon>
        <taxon>Viridiplantae</taxon>
        <taxon>Streptophyta</taxon>
        <taxon>Embryophyta</taxon>
        <taxon>Tracheophyta</taxon>
        <taxon>Spermatophyta</taxon>
        <taxon>Magnoliopsida</taxon>
        <taxon>eudicotyledons</taxon>
        <taxon>Gunneridae</taxon>
        <taxon>Pentapetalae</taxon>
        <taxon>rosids</taxon>
        <taxon>fabids</taxon>
        <taxon>Malpighiales</taxon>
        <taxon>Euphorbiaceae</taxon>
        <taxon>Acalyphoideae</taxon>
        <taxon>Acalypheae</taxon>
        <taxon>Ricinus</taxon>
    </lineage>
</organism>
<dbReference type="InParanoid" id="B9SJU1"/>
<gene>
    <name evidence="1" type="ORF">RCOM_0736630</name>
</gene>
<evidence type="ECO:0000313" key="1">
    <source>
        <dbReference type="EMBL" id="EEF36129.1"/>
    </source>
</evidence>
<evidence type="ECO:0000313" key="2">
    <source>
        <dbReference type="Proteomes" id="UP000008311"/>
    </source>
</evidence>
<protein>
    <submittedName>
        <fullName evidence="1">Uncharacterized protein</fullName>
    </submittedName>
</protein>
<dbReference type="Proteomes" id="UP000008311">
    <property type="component" value="Unassembled WGS sequence"/>
</dbReference>